<organism evidence="1 2">
    <name type="scientific">Monodon monoceros</name>
    <name type="common">Narwhal</name>
    <name type="synonym">Ceratodon monodon</name>
    <dbReference type="NCBI Taxonomy" id="40151"/>
    <lineage>
        <taxon>Eukaryota</taxon>
        <taxon>Metazoa</taxon>
        <taxon>Chordata</taxon>
        <taxon>Craniata</taxon>
        <taxon>Vertebrata</taxon>
        <taxon>Euteleostomi</taxon>
        <taxon>Mammalia</taxon>
        <taxon>Eutheria</taxon>
        <taxon>Laurasiatheria</taxon>
        <taxon>Artiodactyla</taxon>
        <taxon>Whippomorpha</taxon>
        <taxon>Cetacea</taxon>
        <taxon>Odontoceti</taxon>
        <taxon>Monodontidae</taxon>
        <taxon>Monodon</taxon>
    </lineage>
</organism>
<dbReference type="AlphaFoldDB" id="A0A4V5P5L6"/>
<reference evidence="2" key="1">
    <citation type="journal article" date="2019" name="IScience">
        <title>Narwhal Genome Reveals Long-Term Low Genetic Diversity despite Current Large Abundance Size.</title>
        <authorList>
            <person name="Westbury M.V."/>
            <person name="Petersen B."/>
            <person name="Garde E."/>
            <person name="Heide-Jorgensen M.P."/>
            <person name="Lorenzen E.D."/>
        </authorList>
    </citation>
    <scope>NUCLEOTIDE SEQUENCE [LARGE SCALE GENOMIC DNA]</scope>
</reference>
<sequence length="127" mass="13774">MAILLLLEFQLTLENLEFLLVNTVIYFLLDIKTPERCLPNISSASSPVSHHQCAHLSVLTLAHLASVQTLADLYSALTHACLSSASRNALLGHLLIIASRSAHPRGSYHGYGRSFSTLQPQYACGAS</sequence>
<gene>
    <name evidence="1" type="ORF">EI555_018658</name>
</gene>
<evidence type="ECO:0000313" key="1">
    <source>
        <dbReference type="EMBL" id="TKC33730.1"/>
    </source>
</evidence>
<dbReference type="Proteomes" id="UP000308365">
    <property type="component" value="Unassembled WGS sequence"/>
</dbReference>
<dbReference type="EMBL" id="RWIC01002398">
    <property type="protein sequence ID" value="TKC33730.1"/>
    <property type="molecule type" value="Genomic_DNA"/>
</dbReference>
<name>A0A4V5P5L6_MONMO</name>
<protein>
    <submittedName>
        <fullName evidence="1">Uncharacterized protein</fullName>
    </submittedName>
</protein>
<evidence type="ECO:0000313" key="2">
    <source>
        <dbReference type="Proteomes" id="UP000308365"/>
    </source>
</evidence>
<comment type="caution">
    <text evidence="1">The sequence shown here is derived from an EMBL/GenBank/DDBJ whole genome shotgun (WGS) entry which is preliminary data.</text>
</comment>
<accession>A0A4V5P5L6</accession>
<proteinExistence type="predicted"/>